<dbReference type="SUPFAM" id="SSF53335">
    <property type="entry name" value="S-adenosyl-L-methionine-dependent methyltransferases"/>
    <property type="match status" value="1"/>
</dbReference>
<feature type="domain" description="O-methyltransferase dimerisation" evidence="5">
    <location>
        <begin position="26"/>
        <end position="93"/>
    </location>
</feature>
<dbReference type="RefSeq" id="WP_208265933.1">
    <property type="nucleotide sequence ID" value="NZ_BAAAGM010000026.1"/>
</dbReference>
<dbReference type="InterPro" id="IPR001077">
    <property type="entry name" value="COMT_C"/>
</dbReference>
<keyword evidence="3" id="KW-0949">S-adenosyl-L-methionine</keyword>
<keyword evidence="2" id="KW-0808">Transferase</keyword>
<dbReference type="InterPro" id="IPR016461">
    <property type="entry name" value="COMT-like"/>
</dbReference>
<evidence type="ECO:0000313" key="6">
    <source>
        <dbReference type="EMBL" id="MBO2437598.1"/>
    </source>
</evidence>
<dbReference type="Proteomes" id="UP000666915">
    <property type="component" value="Unassembled WGS sequence"/>
</dbReference>
<dbReference type="Gene3D" id="1.10.10.10">
    <property type="entry name" value="Winged helix-like DNA-binding domain superfamily/Winged helix DNA-binding domain"/>
    <property type="match status" value="1"/>
</dbReference>
<dbReference type="PIRSF" id="PIRSF005739">
    <property type="entry name" value="O-mtase"/>
    <property type="match status" value="1"/>
</dbReference>
<reference evidence="6 7" key="1">
    <citation type="submission" date="2021-03" db="EMBL/GenBank/DDBJ databases">
        <authorList>
            <person name="Kanchanasin P."/>
            <person name="Saeng-In P."/>
            <person name="Phongsopitanun W."/>
            <person name="Yuki M."/>
            <person name="Kudo T."/>
            <person name="Ohkuma M."/>
            <person name="Tanasupawat S."/>
        </authorList>
    </citation>
    <scope>NUCLEOTIDE SEQUENCE [LARGE SCALE GENOMIC DNA]</scope>
    <source>
        <strain evidence="6 7">L46</strain>
    </source>
</reference>
<evidence type="ECO:0000256" key="1">
    <source>
        <dbReference type="ARBA" id="ARBA00022603"/>
    </source>
</evidence>
<keyword evidence="1" id="KW-0489">Methyltransferase</keyword>
<dbReference type="PANTHER" id="PTHR43712">
    <property type="entry name" value="PUTATIVE (AFU_ORTHOLOGUE AFUA_4G14580)-RELATED"/>
    <property type="match status" value="1"/>
</dbReference>
<dbReference type="EMBL" id="JAGEOK010000005">
    <property type="protein sequence ID" value="MBO2437598.1"/>
    <property type="molecule type" value="Genomic_DNA"/>
</dbReference>
<evidence type="ECO:0000259" key="4">
    <source>
        <dbReference type="Pfam" id="PF00891"/>
    </source>
</evidence>
<keyword evidence="7" id="KW-1185">Reference proteome</keyword>
<accession>A0ABS3QUE0</accession>
<comment type="caution">
    <text evidence="6">The sequence shown here is derived from an EMBL/GenBank/DDBJ whole genome shotgun (WGS) entry which is preliminary data.</text>
</comment>
<evidence type="ECO:0000259" key="5">
    <source>
        <dbReference type="Pfam" id="PF08100"/>
    </source>
</evidence>
<evidence type="ECO:0000313" key="7">
    <source>
        <dbReference type="Proteomes" id="UP000666915"/>
    </source>
</evidence>
<dbReference type="Pfam" id="PF00891">
    <property type="entry name" value="Methyltransf_2"/>
    <property type="match status" value="1"/>
</dbReference>
<evidence type="ECO:0000256" key="2">
    <source>
        <dbReference type="ARBA" id="ARBA00022679"/>
    </source>
</evidence>
<evidence type="ECO:0000256" key="3">
    <source>
        <dbReference type="ARBA" id="ARBA00022691"/>
    </source>
</evidence>
<dbReference type="CDD" id="cd02440">
    <property type="entry name" value="AdoMet_MTases"/>
    <property type="match status" value="1"/>
</dbReference>
<name>A0ABS3QUE0_9ACTN</name>
<protein>
    <submittedName>
        <fullName evidence="6">O-methyltransferase</fullName>
    </submittedName>
</protein>
<gene>
    <name evidence="6" type="ORF">J4557_08720</name>
</gene>
<dbReference type="InterPro" id="IPR029063">
    <property type="entry name" value="SAM-dependent_MTases_sf"/>
</dbReference>
<dbReference type="PROSITE" id="PS51683">
    <property type="entry name" value="SAM_OMT_II"/>
    <property type="match status" value="1"/>
</dbReference>
<dbReference type="SUPFAM" id="SSF46785">
    <property type="entry name" value="Winged helix' DNA-binding domain"/>
    <property type="match status" value="1"/>
</dbReference>
<dbReference type="Pfam" id="PF08100">
    <property type="entry name" value="Dimerisation"/>
    <property type="match status" value="1"/>
</dbReference>
<dbReference type="InterPro" id="IPR036390">
    <property type="entry name" value="WH_DNA-bd_sf"/>
</dbReference>
<dbReference type="PANTHER" id="PTHR43712:SF2">
    <property type="entry name" value="O-METHYLTRANSFERASE CICE"/>
    <property type="match status" value="1"/>
</dbReference>
<dbReference type="InterPro" id="IPR012967">
    <property type="entry name" value="COMT_dimerisation"/>
</dbReference>
<organism evidence="6 7">
    <name type="scientific">Actinomadura nitritigenes</name>
    <dbReference type="NCBI Taxonomy" id="134602"/>
    <lineage>
        <taxon>Bacteria</taxon>
        <taxon>Bacillati</taxon>
        <taxon>Actinomycetota</taxon>
        <taxon>Actinomycetes</taxon>
        <taxon>Streptosporangiales</taxon>
        <taxon>Thermomonosporaceae</taxon>
        <taxon>Actinomadura</taxon>
    </lineage>
</organism>
<dbReference type="InterPro" id="IPR036388">
    <property type="entry name" value="WH-like_DNA-bd_sf"/>
</dbReference>
<dbReference type="Gene3D" id="1.10.287.1350">
    <property type="match status" value="1"/>
</dbReference>
<feature type="domain" description="O-methyltransferase C-terminal" evidence="4">
    <location>
        <begin position="119"/>
        <end position="328"/>
    </location>
</feature>
<proteinExistence type="predicted"/>
<sequence>MPPTPANPVPDDLHAQHLILLACSGRLSQLVELLIEFEIADRLADGPLPVETLAEQTGTHAPSLYRILRTAASVGLFAETGTKGTFELTPLADGLRSGNPRAVLALAKYNRMDLTQRAYAELRHSVRTGEPAFEKAFGVTFVEYLQQNPEIDAYYDGFMSHWSRQFVEQELAQWDLARFRRIADLGGGDGFFLAHVLKTFPDTTGHLIELPWMAEKAAKLLAEHQVGDRAEVVAGDLRTADVPGDCDCYFIKAVLHDLNDEDAGLVLRRVRAAIGDRDARLLVVDSVLEPGNAWDHGKFLDLDMLVLHGGRERTLDDWNALFAEAGFELISEPVYHWTLLECRPV</sequence>
<dbReference type="Gene3D" id="3.40.50.150">
    <property type="entry name" value="Vaccinia Virus protein VP39"/>
    <property type="match status" value="1"/>
</dbReference>